<sequence>MYGRPLRARLRSDTVPGVGPVLSAALIALLPELGTLLSRRQIACLAGIAPFDHDSGKYRGEGHIKGGRPALREVLYMATLAAMRFNAATFPAPGERLVLQLSKDSCIRQDSSGP</sequence>
<dbReference type="AlphaFoldDB" id="A0A2S6N2F4"/>
<comment type="caution">
    <text evidence="2">The sequence shown here is derived from an EMBL/GenBank/DDBJ whole genome shotgun (WGS) entry which is preliminary data.</text>
</comment>
<accession>A0A2S6N2F4</accession>
<evidence type="ECO:0000313" key="2">
    <source>
        <dbReference type="EMBL" id="PPQ28811.1"/>
    </source>
</evidence>
<dbReference type="GO" id="GO:0003677">
    <property type="term" value="F:DNA binding"/>
    <property type="evidence" value="ECO:0007669"/>
    <property type="project" value="InterPro"/>
</dbReference>
<dbReference type="InterPro" id="IPR003346">
    <property type="entry name" value="Transposase_20"/>
</dbReference>
<dbReference type="PANTHER" id="PTHR33055:SF13">
    <property type="entry name" value="TRANSPOSASE"/>
    <property type="match status" value="1"/>
</dbReference>
<dbReference type="Pfam" id="PF02371">
    <property type="entry name" value="Transposase_20"/>
    <property type="match status" value="1"/>
</dbReference>
<organism evidence="2 3">
    <name type="scientific">Rhodopila globiformis</name>
    <name type="common">Rhodopseudomonas globiformis</name>
    <dbReference type="NCBI Taxonomy" id="1071"/>
    <lineage>
        <taxon>Bacteria</taxon>
        <taxon>Pseudomonadati</taxon>
        <taxon>Pseudomonadota</taxon>
        <taxon>Alphaproteobacteria</taxon>
        <taxon>Acetobacterales</taxon>
        <taxon>Acetobacteraceae</taxon>
        <taxon>Rhodopila</taxon>
    </lineage>
</organism>
<evidence type="ECO:0000259" key="1">
    <source>
        <dbReference type="Pfam" id="PF02371"/>
    </source>
</evidence>
<name>A0A2S6N2F4_RHOGL</name>
<dbReference type="Proteomes" id="UP000239724">
    <property type="component" value="Unassembled WGS sequence"/>
</dbReference>
<dbReference type="PANTHER" id="PTHR33055">
    <property type="entry name" value="TRANSPOSASE FOR INSERTION SEQUENCE ELEMENT IS1111A"/>
    <property type="match status" value="1"/>
</dbReference>
<keyword evidence="3" id="KW-1185">Reference proteome</keyword>
<gene>
    <name evidence="2" type="ORF">CCS01_23370</name>
</gene>
<reference evidence="2 3" key="1">
    <citation type="journal article" date="2018" name="Arch. Microbiol.">
        <title>New insights into the metabolic potential of the phototrophic purple bacterium Rhodopila globiformis DSM 161(T) from its draft genome sequence and evidence for a vanadium-dependent nitrogenase.</title>
        <authorList>
            <person name="Imhoff J.F."/>
            <person name="Rahn T."/>
            <person name="Kunzel S."/>
            <person name="Neulinger S.C."/>
        </authorList>
    </citation>
    <scope>NUCLEOTIDE SEQUENCE [LARGE SCALE GENOMIC DNA]</scope>
    <source>
        <strain evidence="2 3">DSM 161</strain>
    </source>
</reference>
<dbReference type="InterPro" id="IPR047650">
    <property type="entry name" value="Transpos_IS110"/>
</dbReference>
<feature type="domain" description="Transposase IS116/IS110/IS902 C-terminal" evidence="1">
    <location>
        <begin position="14"/>
        <end position="89"/>
    </location>
</feature>
<proteinExistence type="predicted"/>
<evidence type="ECO:0000313" key="3">
    <source>
        <dbReference type="Proteomes" id="UP000239724"/>
    </source>
</evidence>
<protein>
    <recommendedName>
        <fullName evidence="1">Transposase IS116/IS110/IS902 C-terminal domain-containing protein</fullName>
    </recommendedName>
</protein>
<dbReference type="EMBL" id="NHRY01000237">
    <property type="protein sequence ID" value="PPQ28811.1"/>
    <property type="molecule type" value="Genomic_DNA"/>
</dbReference>
<dbReference type="GO" id="GO:0004803">
    <property type="term" value="F:transposase activity"/>
    <property type="evidence" value="ECO:0007669"/>
    <property type="project" value="InterPro"/>
</dbReference>
<dbReference type="GO" id="GO:0006313">
    <property type="term" value="P:DNA transposition"/>
    <property type="evidence" value="ECO:0007669"/>
    <property type="project" value="InterPro"/>
</dbReference>